<feature type="domain" description="Peroxin/Ferlin" evidence="1">
    <location>
        <begin position="521"/>
        <end position="576"/>
    </location>
</feature>
<protein>
    <recommendedName>
        <fullName evidence="1 2">Peroxin/Ferlin domain-containing protein</fullName>
    </recommendedName>
</protein>
<organism evidence="3 4">
    <name type="scientific">Mesorhabditis spiculigera</name>
    <dbReference type="NCBI Taxonomy" id="96644"/>
    <lineage>
        <taxon>Eukaryota</taxon>
        <taxon>Metazoa</taxon>
        <taxon>Ecdysozoa</taxon>
        <taxon>Nematoda</taxon>
        <taxon>Chromadorea</taxon>
        <taxon>Rhabditida</taxon>
        <taxon>Rhabditina</taxon>
        <taxon>Rhabditomorpha</taxon>
        <taxon>Rhabditoidea</taxon>
        <taxon>Rhabditidae</taxon>
        <taxon>Mesorhabditinae</taxon>
        <taxon>Mesorhabditis</taxon>
    </lineage>
</organism>
<sequence length="654" mass="74343">MNHGYLWAVTSDGTPQRISSKEKPEANDIYDWEDFPVTGAGGEQVHILKVAATPGVIFGIDRAGQIYVFVLQTHLAIRQVVSTYSNQRWYPFVGWSSRTLPTDRPMFSNEDGSKRLTFESFSLRSDGWRWEEPWMVGQDVRRYDKEGWEYAFNFGSGVDYQPVQKKLSMVRRRLFKRTMRYVAIEHWIQMAVTSQEHTFLDICAGNFASGSEGCFDLYALSEAASVYRREGICRNNPEGTRWAKIEGIYGKDGEPEDISAIGTSPAHRCLLALTWDGRLYSRGGMKSDSPTGKLWIEISLPASLPITGFALGAKSLWIVSVEGKIFTTTISLSSNSVAPDYAKLREAGEAMCRMSCTVNDQVLAISNRDEKLHVRSGVCPDEPYGEQWLPVVHRAAETRVLQIGSVYPLSGKSRSVFCIQPRPLSAESIVLIGLGTDDERDQWVQMIEKMRADKNNTQVPVPLSAAPALLVPGHFHRISAGAERIVWAVTKGGYAYALDAKYDPLDEEAEYFYRQYDAELETIVEYQKHALFRGFIPFEGKTGGVYAWSDLDGRHKEKTMKLARGWAWSDPEWRMVADWDYGTALDGKWGIDEKKGNARRRYWQRERAFETAGPWIRVYRKSGTIKEIRFSRPLEFEVPWEKVDLEDLISFTSY</sequence>
<feature type="domain" description="Peroxin/Ferlin" evidence="2">
    <location>
        <begin position="578"/>
        <end position="610"/>
    </location>
</feature>
<evidence type="ECO:0000313" key="3">
    <source>
        <dbReference type="EMBL" id="CAJ0573177.1"/>
    </source>
</evidence>
<evidence type="ECO:0000259" key="2">
    <source>
        <dbReference type="SMART" id="SM00694"/>
    </source>
</evidence>
<dbReference type="Pfam" id="PF06462">
    <property type="entry name" value="Hyd_WA"/>
    <property type="match status" value="1"/>
</dbReference>
<feature type="non-terminal residue" evidence="3">
    <location>
        <position position="654"/>
    </location>
</feature>
<dbReference type="SMART" id="SM00693">
    <property type="entry name" value="DysFN"/>
    <property type="match status" value="2"/>
</dbReference>
<comment type="caution">
    <text evidence="3">The sequence shown here is derived from an EMBL/GenBank/DDBJ whole genome shotgun (WGS) entry which is preliminary data.</text>
</comment>
<dbReference type="InterPro" id="IPR006624">
    <property type="entry name" value="Beta-propeller_rpt_TECPR"/>
</dbReference>
<keyword evidence="4" id="KW-1185">Reference proteome</keyword>
<dbReference type="PANTHER" id="PTHR23250:SF1">
    <property type="entry name" value="TECTONIN BETA-PROPELLER REPEAT-CONTAINING PROTEIN 1"/>
    <property type="match status" value="1"/>
</dbReference>
<proteinExistence type="predicted"/>
<dbReference type="SMART" id="SM00706">
    <property type="entry name" value="TECPR"/>
    <property type="match status" value="4"/>
</dbReference>
<feature type="domain" description="Peroxin/Ferlin" evidence="1">
    <location>
        <begin position="76"/>
        <end position="137"/>
    </location>
</feature>
<dbReference type="EMBL" id="CATQJA010002614">
    <property type="protein sequence ID" value="CAJ0573177.1"/>
    <property type="molecule type" value="Genomic_DNA"/>
</dbReference>
<dbReference type="PANTHER" id="PTHR23250">
    <property type="entry name" value="DYSFERLIN-RELATED"/>
    <property type="match status" value="1"/>
</dbReference>
<dbReference type="InterPro" id="IPR006614">
    <property type="entry name" value="Peroxin/Ferlin"/>
</dbReference>
<dbReference type="SMART" id="SM00694">
    <property type="entry name" value="DysFC"/>
    <property type="match status" value="2"/>
</dbReference>
<feature type="domain" description="Peroxin/Ferlin" evidence="2">
    <location>
        <begin position="147"/>
        <end position="182"/>
    </location>
</feature>
<name>A0AA36FZV1_9BILA</name>
<evidence type="ECO:0000313" key="4">
    <source>
        <dbReference type="Proteomes" id="UP001177023"/>
    </source>
</evidence>
<dbReference type="GO" id="GO:0016020">
    <property type="term" value="C:membrane"/>
    <property type="evidence" value="ECO:0007669"/>
    <property type="project" value="InterPro"/>
</dbReference>
<evidence type="ECO:0000259" key="1">
    <source>
        <dbReference type="SMART" id="SM00693"/>
    </source>
</evidence>
<accession>A0AA36FZV1</accession>
<reference evidence="3" key="1">
    <citation type="submission" date="2023-06" db="EMBL/GenBank/DDBJ databases">
        <authorList>
            <person name="Delattre M."/>
        </authorList>
    </citation>
    <scope>NUCLEOTIDE SEQUENCE</scope>
    <source>
        <strain evidence="3">AF72</strain>
    </source>
</reference>
<dbReference type="AlphaFoldDB" id="A0AA36FZV1"/>
<dbReference type="Proteomes" id="UP001177023">
    <property type="component" value="Unassembled WGS sequence"/>
</dbReference>
<gene>
    <name evidence="3" type="ORF">MSPICULIGERA_LOCUS11545</name>
</gene>
<dbReference type="InterPro" id="IPR051513">
    <property type="entry name" value="Tectonin_beta-prop"/>
</dbReference>